<dbReference type="Pfam" id="PF19306">
    <property type="entry name" value="WHD_Lhr"/>
    <property type="match status" value="1"/>
</dbReference>
<dbReference type="EMBL" id="LNTB01000001">
    <property type="protein sequence ID" value="KSW12350.1"/>
    <property type="molecule type" value="Genomic_DNA"/>
</dbReference>
<dbReference type="AlphaFoldDB" id="A0A0V8RWB7"/>
<dbReference type="PROSITE" id="PS51192">
    <property type="entry name" value="HELICASE_ATP_BIND_1"/>
    <property type="match status" value="1"/>
</dbReference>
<proteinExistence type="inferred from homology"/>
<dbReference type="Pfam" id="PF00271">
    <property type="entry name" value="Helicase_C"/>
    <property type="match status" value="1"/>
</dbReference>
<dbReference type="GO" id="GO:0140097">
    <property type="term" value="F:catalytic activity, acting on DNA"/>
    <property type="evidence" value="ECO:0007669"/>
    <property type="project" value="UniProtKB-ARBA"/>
</dbReference>
<dbReference type="SMART" id="SM00490">
    <property type="entry name" value="HELICc"/>
    <property type="match status" value="1"/>
</dbReference>
<comment type="similarity">
    <text evidence="9">Belongs to the Lhr helicase family. Lhr-Core subfamily.</text>
</comment>
<dbReference type="STRING" id="2309.CF15_06310"/>
<evidence type="ECO:0000256" key="3">
    <source>
        <dbReference type="ARBA" id="ARBA00022801"/>
    </source>
</evidence>
<keyword evidence="1" id="KW-0547">Nucleotide-binding</keyword>
<evidence type="ECO:0000256" key="9">
    <source>
        <dbReference type="ARBA" id="ARBA00093467"/>
    </source>
</evidence>
<evidence type="ECO:0000313" key="12">
    <source>
        <dbReference type="EMBL" id="KSW12350.1"/>
    </source>
</evidence>
<keyword evidence="2" id="KW-0227">DNA damage</keyword>
<keyword evidence="5" id="KW-0067">ATP-binding</keyword>
<gene>
    <name evidence="12" type="ORF">CF15_06310</name>
</gene>
<reference evidence="12 13" key="1">
    <citation type="submission" date="2015-11" db="EMBL/GenBank/DDBJ databases">
        <title>Genome sequence of Pyrodictium occultum PL-19, a marine hyperthermophilic archaeon isolated from Volcano, Italy.</title>
        <authorList>
            <person name="Utturkar S."/>
            <person name="Huber H."/>
            <person name="Leptihn S."/>
            <person name="Brown S."/>
            <person name="Stetter K.O."/>
            <person name="Podar M."/>
        </authorList>
    </citation>
    <scope>NUCLEOTIDE SEQUENCE [LARGE SCALE GENOMIC DNA]</scope>
    <source>
        <strain evidence="12 13">PL-19</strain>
    </source>
</reference>
<evidence type="ECO:0000256" key="1">
    <source>
        <dbReference type="ARBA" id="ARBA00022741"/>
    </source>
</evidence>
<dbReference type="SMART" id="SM00487">
    <property type="entry name" value="DEXDc"/>
    <property type="match status" value="1"/>
</dbReference>
<dbReference type="InterPro" id="IPR013701">
    <property type="entry name" value="Lhr-like_DEAD/DEAH_assoc"/>
</dbReference>
<organism evidence="12 13">
    <name type="scientific">Pyrodictium occultum</name>
    <dbReference type="NCBI Taxonomy" id="2309"/>
    <lineage>
        <taxon>Archaea</taxon>
        <taxon>Thermoproteota</taxon>
        <taxon>Thermoprotei</taxon>
        <taxon>Desulfurococcales</taxon>
        <taxon>Pyrodictiaceae</taxon>
        <taxon>Pyrodictium</taxon>
    </lineage>
</organism>
<dbReference type="PIRSF" id="PIRSF037307">
    <property type="entry name" value="Lhr-like_helic_prd"/>
    <property type="match status" value="1"/>
</dbReference>
<feature type="domain" description="Helicase ATP-binding" evidence="10">
    <location>
        <begin position="40"/>
        <end position="218"/>
    </location>
</feature>
<dbReference type="GO" id="GO:0016887">
    <property type="term" value="F:ATP hydrolysis activity"/>
    <property type="evidence" value="ECO:0007669"/>
    <property type="project" value="TreeGrafter"/>
</dbReference>
<keyword evidence="13" id="KW-1185">Reference proteome</keyword>
<evidence type="ECO:0000256" key="6">
    <source>
        <dbReference type="ARBA" id="ARBA00023125"/>
    </source>
</evidence>
<evidence type="ECO:0000313" key="13">
    <source>
        <dbReference type="Proteomes" id="UP000053352"/>
    </source>
</evidence>
<dbReference type="Proteomes" id="UP000053352">
    <property type="component" value="Unassembled WGS sequence"/>
</dbReference>
<keyword evidence="8" id="KW-0413">Isomerase</keyword>
<evidence type="ECO:0000259" key="11">
    <source>
        <dbReference type="PROSITE" id="PS51194"/>
    </source>
</evidence>
<evidence type="ECO:0000256" key="7">
    <source>
        <dbReference type="ARBA" id="ARBA00023204"/>
    </source>
</evidence>
<evidence type="ECO:0000256" key="4">
    <source>
        <dbReference type="ARBA" id="ARBA00022806"/>
    </source>
</evidence>
<dbReference type="GO" id="GO:0005524">
    <property type="term" value="F:ATP binding"/>
    <property type="evidence" value="ECO:0007669"/>
    <property type="project" value="UniProtKB-KW"/>
</dbReference>
<dbReference type="InterPro" id="IPR052511">
    <property type="entry name" value="ATP-dep_Helicase"/>
</dbReference>
<dbReference type="Pfam" id="PF00270">
    <property type="entry name" value="DEAD"/>
    <property type="match status" value="1"/>
</dbReference>
<dbReference type="OrthoDB" id="33870at2157"/>
<dbReference type="InterPro" id="IPR011545">
    <property type="entry name" value="DEAD/DEAH_box_helicase_dom"/>
</dbReference>
<dbReference type="InterPro" id="IPR045628">
    <property type="entry name" value="Lhr_WH_dom"/>
</dbReference>
<protein>
    <recommendedName>
        <fullName evidence="14">ATP-dependent helicase</fullName>
    </recommendedName>
</protein>
<dbReference type="InterPro" id="IPR017170">
    <property type="entry name" value="Lhr-like"/>
</dbReference>
<keyword evidence="3" id="KW-0378">Hydrolase</keyword>
<dbReference type="PROSITE" id="PS51194">
    <property type="entry name" value="HELICASE_CTER"/>
    <property type="match status" value="1"/>
</dbReference>
<accession>A0A0V8RWB7</accession>
<keyword evidence="4" id="KW-0347">Helicase</keyword>
<keyword evidence="6" id="KW-0238">DNA-binding</keyword>
<dbReference type="Pfam" id="PF08494">
    <property type="entry name" value="DEAD_assoc"/>
    <property type="match status" value="1"/>
</dbReference>
<dbReference type="InterPro" id="IPR001650">
    <property type="entry name" value="Helicase_C-like"/>
</dbReference>
<evidence type="ECO:0008006" key="14">
    <source>
        <dbReference type="Google" id="ProtNLM"/>
    </source>
</evidence>
<dbReference type="GO" id="GO:0003677">
    <property type="term" value="F:DNA binding"/>
    <property type="evidence" value="ECO:0007669"/>
    <property type="project" value="UniProtKB-KW"/>
</dbReference>
<dbReference type="PANTHER" id="PTHR47962:SF5">
    <property type="entry name" value="ATP-DEPENDENT HELICASE LHR-RELATED"/>
    <property type="match status" value="1"/>
</dbReference>
<sequence length="953" mass="106460">MTRRSDGRIRGAFRLLHPVLQKVLARYGYIRLTEIQEKVIPEVLRGNHVLAIAPTGSGKTEAALFPVFSSLIGARPGSVYAVYITPLRSLNRDIFKRMKSIAAAIGLELVVRHGDSTASEKKRFLENPPHIMVTTPESFYFLLSVDRFRQSIRGLKYIIVDEAHELVSDKRGAELSLAIERVARLYARSRLQIIGLSATVSDPFTIARLLAGDRYVRIVEADGAKRYHVTVTAPPASTSGDPQRELASRIAIIKRIIEGTGGNVLVFTNTRDTAEVLGALLKQALGENAVEVHHGSLSRERRVDVEQRLRSGEVKAVVATSSLELGIDVGAVSRVIQYMSPRQVVKLVQRVGRAGHRVSDVSRGVIVAAGNVFDVLESAVIAARAMRGNLEKFCYPRKPYDVLVHQIAGMLVELGETSINTIYNVVSASGYYRELSLDELRQVLSYMEAAGLARVRGHRVRLGPATKSYYFTVTMIPDTKQYNVYEVGTGRKIGVLDEEFVATLEPGSKFVLGGQTWEVVNVEEAGVRVRQTKEERLIPPAWEGDLIPVEYSVAREIGSVLRRYERLGSSVLGLYPLDPNARRLVDETLSRHISRGLPLPSDRRVVIEHYGDTFIIYSMLGSRGNKALEYVISAYISEIKGYSPVTASTPYIVAVRLASREHAGFMEKVLRSIASLPRDEVEKLLHKAVLGSRLFQWIMLHVAVRSGAVRRSRDIDIKRVKSVIQKLRDTLLGIEAYREIETRKIDSRILLKFLEDLRRGRIELAVVSLRTPSPLAEHALAEARLGDRVVSNSIPSTVLVEAVKRRIESKEILLLCLMCGNVWRRQLKHLENEVKCPRCAARLVYPALSQDRINMARRLLEKRRRGSRLSPQEKKALNEVMESANLVLSYGKKAVEALVSTGIGAQTARRVLQKLVFGEDAFYRAIVEAEANYHRYKHRLEKGSRKGRASGAM</sequence>
<evidence type="ECO:0000256" key="5">
    <source>
        <dbReference type="ARBA" id="ARBA00022840"/>
    </source>
</evidence>
<dbReference type="RefSeq" id="WP_058371032.1">
    <property type="nucleotide sequence ID" value="NZ_LNTB01000001.1"/>
</dbReference>
<dbReference type="Gene3D" id="3.40.50.300">
    <property type="entry name" value="P-loop containing nucleotide triphosphate hydrolases"/>
    <property type="match status" value="2"/>
</dbReference>
<evidence type="ECO:0000256" key="8">
    <source>
        <dbReference type="ARBA" id="ARBA00023235"/>
    </source>
</evidence>
<feature type="domain" description="Helicase C-terminal" evidence="11">
    <location>
        <begin position="252"/>
        <end position="401"/>
    </location>
</feature>
<name>A0A0V8RWB7_PYROC</name>
<comment type="caution">
    <text evidence="12">The sequence shown here is derived from an EMBL/GenBank/DDBJ whole genome shotgun (WGS) entry which is preliminary data.</text>
</comment>
<dbReference type="InterPro" id="IPR014001">
    <property type="entry name" value="Helicase_ATP-bd"/>
</dbReference>
<evidence type="ECO:0000256" key="2">
    <source>
        <dbReference type="ARBA" id="ARBA00022763"/>
    </source>
</evidence>
<dbReference type="PANTHER" id="PTHR47962">
    <property type="entry name" value="ATP-DEPENDENT HELICASE LHR-RELATED-RELATED"/>
    <property type="match status" value="1"/>
</dbReference>
<dbReference type="GO" id="GO:0006281">
    <property type="term" value="P:DNA repair"/>
    <property type="evidence" value="ECO:0007669"/>
    <property type="project" value="UniProtKB-KW"/>
</dbReference>
<evidence type="ECO:0000259" key="10">
    <source>
        <dbReference type="PROSITE" id="PS51192"/>
    </source>
</evidence>
<dbReference type="GO" id="GO:0004386">
    <property type="term" value="F:helicase activity"/>
    <property type="evidence" value="ECO:0007669"/>
    <property type="project" value="UniProtKB-KW"/>
</dbReference>
<dbReference type="InterPro" id="IPR027417">
    <property type="entry name" value="P-loop_NTPase"/>
</dbReference>
<dbReference type="SUPFAM" id="SSF52540">
    <property type="entry name" value="P-loop containing nucleoside triphosphate hydrolases"/>
    <property type="match status" value="1"/>
</dbReference>
<keyword evidence="7" id="KW-0234">DNA repair</keyword>